<proteinExistence type="predicted"/>
<dbReference type="InterPro" id="IPR001296">
    <property type="entry name" value="Glyco_trans_1"/>
</dbReference>
<sequence>MINTEYLLFYPSVEVGGAEMLFARLADELANLGHKVTVLDSEKKIIFKHIQNEAVELIVVSEGDPVLIKSKYILAFASHIANIARYIHKDSLGRLLFWNVHPLNGIYLPPIIGEKIFHIGINWLKSVNRFFFQEEDDVRKVALAYLIKNRAFVCMDGECSDTLSRYYAGIRIGDYVPVPVPKLSLDVTHDRSISLNDTVTFLWYGRLCDFKCYGLIYLIKRIASFKNANSLIKLIIVGDGPYRKTVQKALKKFNVEASLLGTLPNKEALELIATNADIAFAMGTAALETSALGIPTILAPASFGPIKNNYRFNWFYNTTHYNLGSFVKSNSNVEGLTIEELLFELRANFAKHSNLSSSYVEKNHRMDHVVKLIEYFAAHSTMDFSNFANITQYKRPFLNRFSKYCINKFNVLTKIN</sequence>
<organism evidence="2 3">
    <name type="scientific">Undibacterium jejuense</name>
    <dbReference type="NCBI Taxonomy" id="1344949"/>
    <lineage>
        <taxon>Bacteria</taxon>
        <taxon>Pseudomonadati</taxon>
        <taxon>Pseudomonadota</taxon>
        <taxon>Betaproteobacteria</taxon>
        <taxon>Burkholderiales</taxon>
        <taxon>Oxalobacteraceae</taxon>
        <taxon>Undibacterium</taxon>
    </lineage>
</organism>
<dbReference type="PANTHER" id="PTHR45947">
    <property type="entry name" value="SULFOQUINOVOSYL TRANSFERASE SQD2"/>
    <property type="match status" value="1"/>
</dbReference>
<gene>
    <name evidence="2" type="ORF">H8K32_18940</name>
</gene>
<dbReference type="Pfam" id="PF00534">
    <property type="entry name" value="Glycos_transf_1"/>
    <property type="match status" value="1"/>
</dbReference>
<reference evidence="2" key="1">
    <citation type="submission" date="2020-08" db="EMBL/GenBank/DDBJ databases">
        <title>Novel species isolated from subtropical streams in China.</title>
        <authorList>
            <person name="Lu H."/>
        </authorList>
    </citation>
    <scope>NUCLEOTIDE SEQUENCE</scope>
    <source>
        <strain evidence="2">KACC 12607</strain>
    </source>
</reference>
<comment type="caution">
    <text evidence="2">The sequence shown here is derived from an EMBL/GenBank/DDBJ whole genome shotgun (WGS) entry which is preliminary data.</text>
</comment>
<dbReference type="Proteomes" id="UP000634011">
    <property type="component" value="Unassembled WGS sequence"/>
</dbReference>
<protein>
    <submittedName>
        <fullName evidence="2">Glycosyltransferase</fullName>
    </submittedName>
</protein>
<dbReference type="InterPro" id="IPR050194">
    <property type="entry name" value="Glycosyltransferase_grp1"/>
</dbReference>
<accession>A0A923HNG8</accession>
<dbReference type="SUPFAM" id="SSF53756">
    <property type="entry name" value="UDP-Glycosyltransferase/glycogen phosphorylase"/>
    <property type="match status" value="1"/>
</dbReference>
<evidence type="ECO:0000313" key="2">
    <source>
        <dbReference type="EMBL" id="MBC3864184.1"/>
    </source>
</evidence>
<dbReference type="GO" id="GO:0016757">
    <property type="term" value="F:glycosyltransferase activity"/>
    <property type="evidence" value="ECO:0007669"/>
    <property type="project" value="InterPro"/>
</dbReference>
<evidence type="ECO:0000259" key="1">
    <source>
        <dbReference type="Pfam" id="PF00534"/>
    </source>
</evidence>
<dbReference type="Gene3D" id="3.40.50.2000">
    <property type="entry name" value="Glycogen Phosphorylase B"/>
    <property type="match status" value="2"/>
</dbReference>
<dbReference type="RefSeq" id="WP_186914127.1">
    <property type="nucleotide sequence ID" value="NZ_JACOFV010000024.1"/>
</dbReference>
<dbReference type="AlphaFoldDB" id="A0A923HNG8"/>
<feature type="domain" description="Glycosyl transferase family 1" evidence="1">
    <location>
        <begin position="201"/>
        <end position="302"/>
    </location>
</feature>
<keyword evidence="3" id="KW-1185">Reference proteome</keyword>
<name>A0A923HNG8_9BURK</name>
<evidence type="ECO:0000313" key="3">
    <source>
        <dbReference type="Proteomes" id="UP000634011"/>
    </source>
</evidence>
<dbReference type="PANTHER" id="PTHR45947:SF3">
    <property type="entry name" value="SULFOQUINOVOSYL TRANSFERASE SQD2"/>
    <property type="match status" value="1"/>
</dbReference>
<dbReference type="EMBL" id="JACOFV010000024">
    <property type="protein sequence ID" value="MBC3864184.1"/>
    <property type="molecule type" value="Genomic_DNA"/>
</dbReference>